<proteinExistence type="predicted"/>
<dbReference type="Proteomes" id="UP000092671">
    <property type="component" value="Unassembled WGS sequence"/>
</dbReference>
<evidence type="ECO:0000313" key="3">
    <source>
        <dbReference type="EMBL" id="OBX50235.1"/>
    </source>
</evidence>
<keyword evidence="2" id="KW-0472">Membrane</keyword>
<protein>
    <submittedName>
        <fullName evidence="3">Uncharacterized protein</fullName>
    </submittedName>
</protein>
<organism evidence="3 4">
    <name type="scientific">Moraxella nonliquefaciens</name>
    <dbReference type="NCBI Taxonomy" id="478"/>
    <lineage>
        <taxon>Bacteria</taxon>
        <taxon>Pseudomonadati</taxon>
        <taxon>Pseudomonadota</taxon>
        <taxon>Gammaproteobacteria</taxon>
        <taxon>Moraxellales</taxon>
        <taxon>Moraxellaceae</taxon>
        <taxon>Moraxella</taxon>
    </lineage>
</organism>
<dbReference type="InterPro" id="IPR008620">
    <property type="entry name" value="FixH"/>
</dbReference>
<evidence type="ECO:0000313" key="4">
    <source>
        <dbReference type="Proteomes" id="UP000092671"/>
    </source>
</evidence>
<name>A0A1B8PIV2_MORNO</name>
<keyword evidence="2" id="KW-0812">Transmembrane</keyword>
<evidence type="ECO:0000256" key="2">
    <source>
        <dbReference type="SAM" id="Phobius"/>
    </source>
</evidence>
<dbReference type="Pfam" id="PF05751">
    <property type="entry name" value="FixH"/>
    <property type="match status" value="1"/>
</dbReference>
<sequence>MSAATPHTNTKKANANVWYKNYMVIVFVIGLPLIVVIGCIFFIIHAFNIKDSPVRDDWYMDGKSLYQDASKDKLAHDLGLSGIMRLDGTPDDYAVRFELKSAQNMNYPTTLHVKVSHATDKDKDRDFVLTHQSNNIYTGKFTLDPLPAKYYLNITNDNSTTKTATDKTKTDLWRLTHSQKLPAQNVAFLPLVAFDDERFALPDQRDKRHQQYAPDTIPPLAQ</sequence>
<evidence type="ECO:0000256" key="1">
    <source>
        <dbReference type="SAM" id="MobiDB-lite"/>
    </source>
</evidence>
<dbReference type="EMBL" id="LZDN01000019">
    <property type="protein sequence ID" value="OBX50235.1"/>
    <property type="molecule type" value="Genomic_DNA"/>
</dbReference>
<dbReference type="RefSeq" id="WP_066893401.1">
    <property type="nucleotide sequence ID" value="NZ_LZDN01000019.1"/>
</dbReference>
<feature type="region of interest" description="Disordered" evidence="1">
    <location>
        <begin position="203"/>
        <end position="222"/>
    </location>
</feature>
<feature type="transmembrane region" description="Helical" evidence="2">
    <location>
        <begin position="22"/>
        <end position="47"/>
    </location>
</feature>
<keyword evidence="2" id="KW-1133">Transmembrane helix</keyword>
<dbReference type="AlphaFoldDB" id="A0A1B8PIV2"/>
<accession>A0A1B8PIV2</accession>
<dbReference type="OrthoDB" id="5295180at2"/>
<comment type="caution">
    <text evidence="3">The sequence shown here is derived from an EMBL/GenBank/DDBJ whole genome shotgun (WGS) entry which is preliminary data.</text>
</comment>
<reference evidence="3 4" key="1">
    <citation type="submission" date="2016-06" db="EMBL/GenBank/DDBJ databases">
        <title>Draft genome of Moraxella nonliquefaciens CCUG 60284.</title>
        <authorList>
            <person name="Salva-Serra F."/>
            <person name="Engstrom-Jakobsson H."/>
            <person name="Thorell K."/>
            <person name="Gonzales-Siles L."/>
            <person name="Karlsson R."/>
            <person name="Boulund F."/>
            <person name="Engstrand L."/>
            <person name="Kristiansson E."/>
            <person name="Moore E."/>
        </authorList>
    </citation>
    <scope>NUCLEOTIDE SEQUENCE [LARGE SCALE GENOMIC DNA]</scope>
    <source>
        <strain evidence="3 4">CCUG 60284</strain>
    </source>
</reference>
<gene>
    <name evidence="3" type="ORF">A9Z60_09575</name>
</gene>